<dbReference type="Proteomes" id="UP000001396">
    <property type="component" value="Unassembled WGS sequence"/>
</dbReference>
<name>D3BE41_HETP5</name>
<gene>
    <name evidence="5" type="ORF">PPL_06994</name>
</gene>
<proteinExistence type="predicted"/>
<dbReference type="PANTHER" id="PTHR31399:SF0">
    <property type="entry name" value="DNA-DIRECTED PRIMASE_POLYMERASE PROTEIN"/>
    <property type="match status" value="1"/>
</dbReference>
<evidence type="ECO:0000313" key="6">
    <source>
        <dbReference type="Proteomes" id="UP000001396"/>
    </source>
</evidence>
<evidence type="ECO:0000256" key="4">
    <source>
        <dbReference type="ARBA" id="ARBA00047303"/>
    </source>
</evidence>
<dbReference type="GO" id="GO:0042276">
    <property type="term" value="P:error-prone translesion synthesis"/>
    <property type="evidence" value="ECO:0007669"/>
    <property type="project" value="InterPro"/>
</dbReference>
<dbReference type="GO" id="GO:0005759">
    <property type="term" value="C:mitochondrial matrix"/>
    <property type="evidence" value="ECO:0007669"/>
    <property type="project" value="TreeGrafter"/>
</dbReference>
<dbReference type="GeneID" id="31362475"/>
<dbReference type="EC" id="2.7.7.102" evidence="3"/>
<sequence>MDSLKKYIGEVNTKISNTSDADKEAVQTIKNAIQELEEFLSNNVCDESVIKQQHEDLQKQGKIPSDWEEYLASIKKANNDRIQERNKLDYNPENDNIIKTFAKQKDALETETFDNLFEELDKKTFSREVSQSGSREFIVSKSYQSFWNEYRLTEPKNHYELIEENEPCHLYFDIEYQREYNPQLDGRSDKVMEVLYYYIILELKQQLNIDSEHSDVLELDSSTPIKFSKHLIWHLKQHCFKSNEHVGRFIKIEKRISLLLNHNNNKDDDDYEENDIDYSQFDKDDLDILQEVFMASLITNIDQYSKPISVELDPNIISDNNNQSTTSSTITSKNIDMKQQSGYPKLDNYIRQYINSRGGKNKGYLRSITKVELSNGTVLLRYYVGGNRYCENIQREHKSQHIYLEANLTRNLLIQRCFDVDCKHFKSSELDISSYL</sequence>
<dbReference type="GO" id="GO:0003887">
    <property type="term" value="F:DNA-directed DNA polymerase activity"/>
    <property type="evidence" value="ECO:0007669"/>
    <property type="project" value="UniProtKB-EC"/>
</dbReference>
<comment type="caution">
    <text evidence="5">The sequence shown here is derived from an EMBL/GenBank/DDBJ whole genome shotgun (WGS) entry which is preliminary data.</text>
</comment>
<dbReference type="EMBL" id="ADBJ01000031">
    <property type="protein sequence ID" value="EFA80172.1"/>
    <property type="molecule type" value="Genomic_DNA"/>
</dbReference>
<evidence type="ECO:0000256" key="3">
    <source>
        <dbReference type="ARBA" id="ARBA00044768"/>
    </source>
</evidence>
<dbReference type="GO" id="GO:0031297">
    <property type="term" value="P:replication fork processing"/>
    <property type="evidence" value="ECO:0007669"/>
    <property type="project" value="TreeGrafter"/>
</dbReference>
<dbReference type="GO" id="GO:0003682">
    <property type="term" value="F:chromatin binding"/>
    <property type="evidence" value="ECO:0007669"/>
    <property type="project" value="TreeGrafter"/>
</dbReference>
<dbReference type="AlphaFoldDB" id="D3BE41"/>
<keyword evidence="6" id="KW-1185">Reference proteome</keyword>
<dbReference type="RefSeq" id="XP_020432292.1">
    <property type="nucleotide sequence ID" value="XM_020577844.1"/>
</dbReference>
<protein>
    <recommendedName>
        <fullName evidence="1">DNA-directed primase/polymerase protein</fullName>
        <ecNumber evidence="3">2.7.7.102</ecNumber>
    </recommendedName>
</protein>
<dbReference type="GO" id="GO:0005634">
    <property type="term" value="C:nucleus"/>
    <property type="evidence" value="ECO:0007669"/>
    <property type="project" value="TreeGrafter"/>
</dbReference>
<dbReference type="GO" id="GO:0009411">
    <property type="term" value="P:response to UV"/>
    <property type="evidence" value="ECO:0007669"/>
    <property type="project" value="TreeGrafter"/>
</dbReference>
<dbReference type="OMA" id="HYEVIQD"/>
<dbReference type="GO" id="GO:0006264">
    <property type="term" value="P:mitochondrial DNA replication"/>
    <property type="evidence" value="ECO:0007669"/>
    <property type="project" value="TreeGrafter"/>
</dbReference>
<dbReference type="PANTHER" id="PTHR31399">
    <property type="entry name" value="DNA-DIRECTED PRIMASE / POLYMERASE PROTEIN"/>
    <property type="match status" value="1"/>
</dbReference>
<organism evidence="5 6">
    <name type="scientific">Heterostelium pallidum (strain ATCC 26659 / Pp 5 / PN500)</name>
    <name type="common">Cellular slime mold</name>
    <name type="synonym">Polysphondylium pallidum</name>
    <dbReference type="NCBI Taxonomy" id="670386"/>
    <lineage>
        <taxon>Eukaryota</taxon>
        <taxon>Amoebozoa</taxon>
        <taxon>Evosea</taxon>
        <taxon>Eumycetozoa</taxon>
        <taxon>Dictyostelia</taxon>
        <taxon>Acytosteliales</taxon>
        <taxon>Acytosteliaceae</taxon>
        <taxon>Heterostelium</taxon>
    </lineage>
</organism>
<comment type="catalytic activity">
    <reaction evidence="4">
        <text>DNA(n) + a 2'-deoxyribonucleoside 5'-triphosphate = DNA(n+1) + diphosphate</text>
        <dbReference type="Rhea" id="RHEA:22508"/>
        <dbReference type="Rhea" id="RHEA-COMP:17339"/>
        <dbReference type="Rhea" id="RHEA-COMP:17340"/>
        <dbReference type="ChEBI" id="CHEBI:33019"/>
        <dbReference type="ChEBI" id="CHEBI:61560"/>
        <dbReference type="ChEBI" id="CHEBI:173112"/>
        <dbReference type="EC" id="2.7.7.7"/>
    </reaction>
    <physiologicalReaction direction="left-to-right" evidence="4">
        <dbReference type="Rhea" id="RHEA:22509"/>
    </physiologicalReaction>
</comment>
<dbReference type="STRING" id="670386.D3BE41"/>
<dbReference type="Pfam" id="PF03121">
    <property type="entry name" value="Herpes_UL52"/>
    <property type="match status" value="1"/>
</dbReference>
<evidence type="ECO:0000256" key="2">
    <source>
        <dbReference type="ARBA" id="ARBA00044677"/>
    </source>
</evidence>
<comment type="catalytic activity">
    <reaction evidence="2">
        <text>ssDNA + n NTP = ssDNA/pppN(pN)n-1 hybrid + (n-1) diphosphate.</text>
        <dbReference type="EC" id="2.7.7.102"/>
    </reaction>
</comment>
<evidence type="ECO:0000256" key="1">
    <source>
        <dbReference type="ARBA" id="ARBA00026139"/>
    </source>
</evidence>
<reference evidence="5 6" key="1">
    <citation type="journal article" date="2011" name="Genome Res.">
        <title>Phylogeny-wide analysis of social amoeba genomes highlights ancient origins for complex intercellular communication.</title>
        <authorList>
            <person name="Heidel A.J."/>
            <person name="Lawal H.M."/>
            <person name="Felder M."/>
            <person name="Schilde C."/>
            <person name="Helps N.R."/>
            <person name="Tunggal B."/>
            <person name="Rivero F."/>
            <person name="John U."/>
            <person name="Schleicher M."/>
            <person name="Eichinger L."/>
            <person name="Platzer M."/>
            <person name="Noegel A.A."/>
            <person name="Schaap P."/>
            <person name="Gloeckner G."/>
        </authorList>
    </citation>
    <scope>NUCLEOTIDE SEQUENCE [LARGE SCALE GENOMIC DNA]</scope>
    <source>
        <strain evidence="6">ATCC 26659 / Pp 5 / PN500</strain>
    </source>
</reference>
<dbReference type="InterPro" id="IPR044917">
    <property type="entry name" value="PRIMPOL"/>
</dbReference>
<dbReference type="InParanoid" id="D3BE41"/>
<evidence type="ECO:0000313" key="5">
    <source>
        <dbReference type="EMBL" id="EFA80172.1"/>
    </source>
</evidence>
<accession>D3BE41</accession>